<dbReference type="Pfam" id="PF10502">
    <property type="entry name" value="Peptidase_S26"/>
    <property type="match status" value="1"/>
</dbReference>
<dbReference type="GO" id="GO:0004252">
    <property type="term" value="F:serine-type endopeptidase activity"/>
    <property type="evidence" value="ECO:0007669"/>
    <property type="project" value="InterPro"/>
</dbReference>
<dbReference type="AlphaFoldDB" id="A0A561UEE7"/>
<feature type="active site" evidence="6">
    <location>
        <position position="74"/>
    </location>
</feature>
<keyword evidence="7" id="KW-0472">Membrane</keyword>
<dbReference type="Gene3D" id="2.10.109.10">
    <property type="entry name" value="Umud Fragment, subunit A"/>
    <property type="match status" value="1"/>
</dbReference>
<dbReference type="GO" id="GO:0006465">
    <property type="term" value="P:signal peptide processing"/>
    <property type="evidence" value="ECO:0007669"/>
    <property type="project" value="InterPro"/>
</dbReference>
<keyword evidence="7" id="KW-0645">Protease</keyword>
<evidence type="ECO:0000256" key="5">
    <source>
        <dbReference type="ARBA" id="ARBA00022801"/>
    </source>
</evidence>
<dbReference type="PROSITE" id="PS00761">
    <property type="entry name" value="SPASE_I_3"/>
    <property type="match status" value="1"/>
</dbReference>
<name>A0A561UEE7_9ACTN</name>
<comment type="similarity">
    <text evidence="3 7">Belongs to the peptidase S26 family.</text>
</comment>
<dbReference type="PRINTS" id="PR00727">
    <property type="entry name" value="LEADERPTASE"/>
</dbReference>
<proteinExistence type="inferred from homology"/>
<dbReference type="InterPro" id="IPR019758">
    <property type="entry name" value="Pept_S26A_signal_pept_1_CS"/>
</dbReference>
<comment type="subcellular location">
    <subcellularLocation>
        <location evidence="2">Cell membrane</location>
        <topology evidence="2">Single-pass type II membrane protein</topology>
    </subcellularLocation>
    <subcellularLocation>
        <location evidence="7">Membrane</location>
        <topology evidence="7">Single-pass type II membrane protein</topology>
    </subcellularLocation>
</comment>
<keyword evidence="11" id="KW-1185">Reference proteome</keyword>
<evidence type="ECO:0000256" key="2">
    <source>
        <dbReference type="ARBA" id="ARBA00004401"/>
    </source>
</evidence>
<dbReference type="PANTHER" id="PTHR43390:SF1">
    <property type="entry name" value="CHLOROPLAST PROCESSING PEPTIDASE"/>
    <property type="match status" value="1"/>
</dbReference>
<feature type="compositionally biased region" description="Basic residues" evidence="8">
    <location>
        <begin position="25"/>
        <end position="38"/>
    </location>
</feature>
<dbReference type="InterPro" id="IPR019533">
    <property type="entry name" value="Peptidase_S26"/>
</dbReference>
<dbReference type="GO" id="GO:0009003">
    <property type="term" value="F:signal peptidase activity"/>
    <property type="evidence" value="ECO:0007669"/>
    <property type="project" value="UniProtKB-EC"/>
</dbReference>
<feature type="compositionally biased region" description="Basic and acidic residues" evidence="8">
    <location>
        <begin position="335"/>
        <end position="350"/>
    </location>
</feature>
<accession>A0A561UEE7</accession>
<protein>
    <recommendedName>
        <fullName evidence="4 7">Signal peptidase I</fullName>
        <ecNumber evidence="4 7">3.4.21.89</ecNumber>
    </recommendedName>
</protein>
<dbReference type="CDD" id="cd06530">
    <property type="entry name" value="S26_SPase_I"/>
    <property type="match status" value="1"/>
</dbReference>
<dbReference type="SUPFAM" id="SSF51306">
    <property type="entry name" value="LexA/Signal peptidase"/>
    <property type="match status" value="1"/>
</dbReference>
<feature type="domain" description="Peptidase S26" evidence="9">
    <location>
        <begin position="45"/>
        <end position="239"/>
    </location>
</feature>
<reference evidence="10 11" key="1">
    <citation type="submission" date="2019-06" db="EMBL/GenBank/DDBJ databases">
        <title>Sequencing the genomes of 1000 actinobacteria strains.</title>
        <authorList>
            <person name="Klenk H.-P."/>
        </authorList>
    </citation>
    <scope>NUCLEOTIDE SEQUENCE [LARGE SCALE GENOMIC DNA]</scope>
    <source>
        <strain evidence="10 11">DSM 44826</strain>
    </source>
</reference>
<evidence type="ECO:0000259" key="9">
    <source>
        <dbReference type="Pfam" id="PF10502"/>
    </source>
</evidence>
<organism evidence="10 11">
    <name type="scientific">Kitasatospora viridis</name>
    <dbReference type="NCBI Taxonomy" id="281105"/>
    <lineage>
        <taxon>Bacteria</taxon>
        <taxon>Bacillati</taxon>
        <taxon>Actinomycetota</taxon>
        <taxon>Actinomycetes</taxon>
        <taxon>Kitasatosporales</taxon>
        <taxon>Streptomycetaceae</taxon>
        <taxon>Kitasatospora</taxon>
    </lineage>
</organism>
<feature type="transmembrane region" description="Helical" evidence="7">
    <location>
        <begin position="46"/>
        <end position="69"/>
    </location>
</feature>
<evidence type="ECO:0000313" key="10">
    <source>
        <dbReference type="EMBL" id="TWF97726.1"/>
    </source>
</evidence>
<dbReference type="InterPro" id="IPR036286">
    <property type="entry name" value="LexA/Signal_pep-like_sf"/>
</dbReference>
<sequence>MGSRARAATEPPAPSAGPPAGRGRAERRRTARRAGRRGRRSMLRELPLIAVVALVIALVLKTFFVQVFVIPSGSMEQTIAIGDRVLVDKLTPWFGSTPQRGDVVVFKDPGGWLEQGHAPDTDGPVVDGVKTAFSWVGLLPSADEQDLIKRVIGVAGDRVACCDQQGRITVNGTPIDEPYLAAGNPPSRLAFQVTVPPGRLWVMGDHRDVSADSRYHMSGPDQGTVPVGNVIGRAFMIGWPFDRIHTLARPSYPRAAAGAPAKIPRPGPDPLQSSLVMGMLGAAATVRRRRRRAGPTARGLRPPAVWDAGDGPPGVIEKCRRSRRGARCAALSTADEGRPHSREEKSWGIW</sequence>
<feature type="compositionally biased region" description="Low complexity" evidence="8">
    <location>
        <begin position="294"/>
        <end position="304"/>
    </location>
</feature>
<keyword evidence="5 7" id="KW-0378">Hydrolase</keyword>
<keyword evidence="7" id="KW-0812">Transmembrane</keyword>
<keyword evidence="7" id="KW-1133">Transmembrane helix</keyword>
<dbReference type="EC" id="3.4.21.89" evidence="4 7"/>
<comment type="catalytic activity">
    <reaction evidence="1 7">
        <text>Cleavage of hydrophobic, N-terminal signal or leader sequences from secreted and periplasmic proteins.</text>
        <dbReference type="EC" id="3.4.21.89"/>
    </reaction>
</comment>
<dbReference type="EMBL" id="VIWT01000001">
    <property type="protein sequence ID" value="TWF97726.1"/>
    <property type="molecule type" value="Genomic_DNA"/>
</dbReference>
<evidence type="ECO:0000256" key="8">
    <source>
        <dbReference type="SAM" id="MobiDB-lite"/>
    </source>
</evidence>
<dbReference type="NCBIfam" id="TIGR02227">
    <property type="entry name" value="sigpep_I_bact"/>
    <property type="match status" value="1"/>
</dbReference>
<feature type="region of interest" description="Disordered" evidence="8">
    <location>
        <begin position="1"/>
        <end position="38"/>
    </location>
</feature>
<gene>
    <name evidence="10" type="ORF">FHX73_111521</name>
</gene>
<evidence type="ECO:0000256" key="7">
    <source>
        <dbReference type="RuleBase" id="RU362042"/>
    </source>
</evidence>
<feature type="region of interest" description="Disordered" evidence="8">
    <location>
        <begin position="286"/>
        <end position="312"/>
    </location>
</feature>
<evidence type="ECO:0000256" key="6">
    <source>
        <dbReference type="PIRSR" id="PIRSR600223-1"/>
    </source>
</evidence>
<evidence type="ECO:0000313" key="11">
    <source>
        <dbReference type="Proteomes" id="UP000317940"/>
    </source>
</evidence>
<dbReference type="RefSeq" id="WP_145904252.1">
    <property type="nucleotide sequence ID" value="NZ_BAAAMZ010000019.1"/>
</dbReference>
<evidence type="ECO:0000256" key="3">
    <source>
        <dbReference type="ARBA" id="ARBA00009370"/>
    </source>
</evidence>
<feature type="active site" evidence="6">
    <location>
        <position position="149"/>
    </location>
</feature>
<dbReference type="OrthoDB" id="7830750at2"/>
<dbReference type="InterPro" id="IPR000223">
    <property type="entry name" value="Pept_S26A_signal_pept_1"/>
</dbReference>
<dbReference type="PANTHER" id="PTHR43390">
    <property type="entry name" value="SIGNAL PEPTIDASE I"/>
    <property type="match status" value="1"/>
</dbReference>
<comment type="caution">
    <text evidence="10">The sequence shown here is derived from an EMBL/GenBank/DDBJ whole genome shotgun (WGS) entry which is preliminary data.</text>
</comment>
<dbReference type="Proteomes" id="UP000317940">
    <property type="component" value="Unassembled WGS sequence"/>
</dbReference>
<dbReference type="GO" id="GO:0005886">
    <property type="term" value="C:plasma membrane"/>
    <property type="evidence" value="ECO:0007669"/>
    <property type="project" value="UniProtKB-SubCell"/>
</dbReference>
<evidence type="ECO:0000256" key="1">
    <source>
        <dbReference type="ARBA" id="ARBA00000677"/>
    </source>
</evidence>
<feature type="region of interest" description="Disordered" evidence="8">
    <location>
        <begin position="330"/>
        <end position="350"/>
    </location>
</feature>
<evidence type="ECO:0000256" key="4">
    <source>
        <dbReference type="ARBA" id="ARBA00013208"/>
    </source>
</evidence>